<feature type="domain" description="C3H1-type" evidence="6">
    <location>
        <begin position="269"/>
        <end position="297"/>
    </location>
</feature>
<keyword evidence="3 5" id="KW-0863">Zinc-finger</keyword>
<dbReference type="PANTHER" id="PTHR12547">
    <property type="entry name" value="CCCH ZINC FINGER/TIS11-RELATED"/>
    <property type="match status" value="1"/>
</dbReference>
<evidence type="ECO:0000256" key="2">
    <source>
        <dbReference type="ARBA" id="ARBA00022737"/>
    </source>
</evidence>
<dbReference type="Proteomes" id="UP000827721">
    <property type="component" value="Unassembled WGS sequence"/>
</dbReference>
<dbReference type="InterPro" id="IPR036855">
    <property type="entry name" value="Znf_CCCH_sf"/>
</dbReference>
<evidence type="ECO:0000256" key="1">
    <source>
        <dbReference type="ARBA" id="ARBA00022723"/>
    </source>
</evidence>
<keyword evidence="4 5" id="KW-0862">Zinc</keyword>
<dbReference type="SMART" id="SM00356">
    <property type="entry name" value="ZnF_C3H1"/>
    <property type="match status" value="2"/>
</dbReference>
<dbReference type="SUPFAM" id="SSF90229">
    <property type="entry name" value="CCCH zinc finger"/>
    <property type="match status" value="2"/>
</dbReference>
<keyword evidence="8" id="KW-1185">Reference proteome</keyword>
<dbReference type="PANTHER" id="PTHR12547:SF162">
    <property type="entry name" value="ZINC FINGER CCCH DOMAIN-CONTAINING PROTEIN 15"/>
    <property type="match status" value="1"/>
</dbReference>
<organism evidence="7 8">
    <name type="scientific">Xanthoceras sorbifolium</name>
    <dbReference type="NCBI Taxonomy" id="99658"/>
    <lineage>
        <taxon>Eukaryota</taxon>
        <taxon>Viridiplantae</taxon>
        <taxon>Streptophyta</taxon>
        <taxon>Embryophyta</taxon>
        <taxon>Tracheophyta</taxon>
        <taxon>Spermatophyta</taxon>
        <taxon>Magnoliopsida</taxon>
        <taxon>eudicotyledons</taxon>
        <taxon>Gunneridae</taxon>
        <taxon>Pentapetalae</taxon>
        <taxon>rosids</taxon>
        <taxon>malvids</taxon>
        <taxon>Sapindales</taxon>
        <taxon>Sapindaceae</taxon>
        <taxon>Xanthoceroideae</taxon>
        <taxon>Xanthoceras</taxon>
    </lineage>
</organism>
<feature type="zinc finger region" description="C3H1-type" evidence="5">
    <location>
        <begin position="307"/>
        <end position="335"/>
    </location>
</feature>
<dbReference type="InterPro" id="IPR045877">
    <property type="entry name" value="ZFP36-like"/>
</dbReference>
<dbReference type="Pfam" id="PF00642">
    <property type="entry name" value="zf-CCCH"/>
    <property type="match status" value="1"/>
</dbReference>
<evidence type="ECO:0000259" key="6">
    <source>
        <dbReference type="PROSITE" id="PS50103"/>
    </source>
</evidence>
<protein>
    <recommendedName>
        <fullName evidence="6">C3H1-type domain-containing protein</fullName>
    </recommendedName>
</protein>
<name>A0ABQ8I395_9ROSI</name>
<reference evidence="7 8" key="1">
    <citation type="submission" date="2021-02" db="EMBL/GenBank/DDBJ databases">
        <title>Plant Genome Project.</title>
        <authorList>
            <person name="Zhang R.-G."/>
        </authorList>
    </citation>
    <scope>NUCLEOTIDE SEQUENCE [LARGE SCALE GENOMIC DNA]</scope>
    <source>
        <tissue evidence="7">Leaves</tissue>
    </source>
</reference>
<dbReference type="Gene3D" id="4.10.1000.10">
    <property type="entry name" value="Zinc finger, CCCH-type"/>
    <property type="match status" value="2"/>
</dbReference>
<evidence type="ECO:0000313" key="7">
    <source>
        <dbReference type="EMBL" id="KAH7571093.1"/>
    </source>
</evidence>
<comment type="caution">
    <text evidence="7">The sequence shown here is derived from an EMBL/GenBank/DDBJ whole genome shotgun (WGS) entry which is preliminary data.</text>
</comment>
<evidence type="ECO:0000256" key="5">
    <source>
        <dbReference type="PROSITE-ProRule" id="PRU00723"/>
    </source>
</evidence>
<keyword evidence="1 5" id="KW-0479">Metal-binding</keyword>
<evidence type="ECO:0000313" key="8">
    <source>
        <dbReference type="Proteomes" id="UP000827721"/>
    </source>
</evidence>
<gene>
    <name evidence="7" type="ORF">JRO89_XS05G0252400</name>
</gene>
<dbReference type="EMBL" id="JAFEMO010000005">
    <property type="protein sequence ID" value="KAH7571093.1"/>
    <property type="molecule type" value="Genomic_DNA"/>
</dbReference>
<accession>A0ABQ8I395</accession>
<sequence length="352" mass="39109">MQNESLSSSAYGSMGVANAKSPESQNHDGFGSLYSSCVLPPETPFREPNINVNDALYYSRVLMQQQQQQQQHQDMVNRHSLCLTRLREAAKEAEILRQENTSLRSVNRELNKHISLLIKSSVSVGDHHLHHLQAASSNDFDNNHNINNNNVNNSAATASFENMMSVGMRGLSIGGGGGGDNREEVCVESPTSVMENVDVKRVTLPKSISVRSNGYLKLGPPAAAVATASSNNKARPRTAAPLTSAQKVYVRGGKREEEPLELEVYNQGMFKTELCNKWQETGACPYGDHCQFAHGIEELRPVIRHPRYKTEVCRMVLAGDVCPYGHRCHFRHALTDQERFMGHLNPRSIKLN</sequence>
<dbReference type="InterPro" id="IPR000571">
    <property type="entry name" value="Znf_CCCH"/>
</dbReference>
<feature type="zinc finger region" description="C3H1-type" evidence="5">
    <location>
        <begin position="269"/>
        <end position="297"/>
    </location>
</feature>
<proteinExistence type="predicted"/>
<evidence type="ECO:0000256" key="4">
    <source>
        <dbReference type="ARBA" id="ARBA00022833"/>
    </source>
</evidence>
<feature type="domain" description="C3H1-type" evidence="6">
    <location>
        <begin position="307"/>
        <end position="335"/>
    </location>
</feature>
<dbReference type="PROSITE" id="PS50103">
    <property type="entry name" value="ZF_C3H1"/>
    <property type="match status" value="2"/>
</dbReference>
<evidence type="ECO:0000256" key="3">
    <source>
        <dbReference type="ARBA" id="ARBA00022771"/>
    </source>
</evidence>
<keyword evidence="2" id="KW-0677">Repeat</keyword>